<name>K0RD90_THAOC</name>
<evidence type="ECO:0000313" key="3">
    <source>
        <dbReference type="EMBL" id="EJK51160.1"/>
    </source>
</evidence>
<feature type="compositionally biased region" description="Acidic residues" evidence="1">
    <location>
        <begin position="47"/>
        <end position="56"/>
    </location>
</feature>
<keyword evidence="2" id="KW-0812">Transmembrane</keyword>
<dbReference type="EMBL" id="AGNL01042117">
    <property type="protein sequence ID" value="EJK51160.1"/>
    <property type="molecule type" value="Genomic_DNA"/>
</dbReference>
<feature type="region of interest" description="Disordered" evidence="1">
    <location>
        <begin position="1"/>
        <end position="72"/>
    </location>
</feature>
<feature type="non-terminal residue" evidence="3">
    <location>
        <position position="1"/>
    </location>
</feature>
<accession>K0RD90</accession>
<protein>
    <submittedName>
        <fullName evidence="3">Uncharacterized protein</fullName>
    </submittedName>
</protein>
<feature type="compositionally biased region" description="Acidic residues" evidence="1">
    <location>
        <begin position="15"/>
        <end position="29"/>
    </location>
</feature>
<evidence type="ECO:0000256" key="2">
    <source>
        <dbReference type="SAM" id="Phobius"/>
    </source>
</evidence>
<proteinExistence type="predicted"/>
<keyword evidence="4" id="KW-1185">Reference proteome</keyword>
<gene>
    <name evidence="3" type="ORF">THAOC_29692</name>
</gene>
<feature type="compositionally biased region" description="Basic and acidic residues" evidence="1">
    <location>
        <begin position="1"/>
        <end position="14"/>
    </location>
</feature>
<organism evidence="3 4">
    <name type="scientific">Thalassiosira oceanica</name>
    <name type="common">Marine diatom</name>
    <dbReference type="NCBI Taxonomy" id="159749"/>
    <lineage>
        <taxon>Eukaryota</taxon>
        <taxon>Sar</taxon>
        <taxon>Stramenopiles</taxon>
        <taxon>Ochrophyta</taxon>
        <taxon>Bacillariophyta</taxon>
        <taxon>Coscinodiscophyceae</taxon>
        <taxon>Thalassiosirophycidae</taxon>
        <taxon>Thalassiosirales</taxon>
        <taxon>Thalassiosiraceae</taxon>
        <taxon>Thalassiosira</taxon>
    </lineage>
</organism>
<sequence>RPPKKDKDSKHEEERLGDDDKEEEEDDDSSTMMTKTRMRMRKRKEGNDEDDREGDNEGALARPRDLRKSTRSSHAIKTIRLILATSLPICFVTSLLLRCSFFIVRDLRVSCATRALLPPER</sequence>
<dbReference type="AlphaFoldDB" id="K0RD90"/>
<dbReference type="Proteomes" id="UP000266841">
    <property type="component" value="Unassembled WGS sequence"/>
</dbReference>
<feature type="transmembrane region" description="Helical" evidence="2">
    <location>
        <begin position="81"/>
        <end position="104"/>
    </location>
</feature>
<evidence type="ECO:0000256" key="1">
    <source>
        <dbReference type="SAM" id="MobiDB-lite"/>
    </source>
</evidence>
<reference evidence="3 4" key="1">
    <citation type="journal article" date="2012" name="Genome Biol.">
        <title>Genome and low-iron response of an oceanic diatom adapted to chronic iron limitation.</title>
        <authorList>
            <person name="Lommer M."/>
            <person name="Specht M."/>
            <person name="Roy A.S."/>
            <person name="Kraemer L."/>
            <person name="Andreson R."/>
            <person name="Gutowska M.A."/>
            <person name="Wolf J."/>
            <person name="Bergner S.V."/>
            <person name="Schilhabel M.B."/>
            <person name="Klostermeier U.C."/>
            <person name="Beiko R.G."/>
            <person name="Rosenstiel P."/>
            <person name="Hippler M."/>
            <person name="Laroche J."/>
        </authorList>
    </citation>
    <scope>NUCLEOTIDE SEQUENCE [LARGE SCALE GENOMIC DNA]</scope>
    <source>
        <strain evidence="3 4">CCMP1005</strain>
    </source>
</reference>
<keyword evidence="2" id="KW-1133">Transmembrane helix</keyword>
<comment type="caution">
    <text evidence="3">The sequence shown here is derived from an EMBL/GenBank/DDBJ whole genome shotgun (WGS) entry which is preliminary data.</text>
</comment>
<keyword evidence="2" id="KW-0472">Membrane</keyword>
<evidence type="ECO:0000313" key="4">
    <source>
        <dbReference type="Proteomes" id="UP000266841"/>
    </source>
</evidence>